<dbReference type="KEGG" id="mpar:F7D14_01355"/>
<gene>
    <name evidence="3" type="ORF">F7D14_01355</name>
</gene>
<feature type="signal peptide" evidence="1">
    <location>
        <begin position="1"/>
        <end position="20"/>
    </location>
</feature>
<evidence type="ECO:0000256" key="1">
    <source>
        <dbReference type="SAM" id="SignalP"/>
    </source>
</evidence>
<keyword evidence="1" id="KW-0732">Signal</keyword>
<dbReference type="EMBL" id="CP044331">
    <property type="protein sequence ID" value="QGM96260.1"/>
    <property type="molecule type" value="Genomic_DNA"/>
</dbReference>
<feature type="domain" description="Lysozyme inhibitor LprI-like N-terminal" evidence="2">
    <location>
        <begin position="23"/>
        <end position="114"/>
    </location>
</feature>
<feature type="chain" id="PRO_5025496325" evidence="1">
    <location>
        <begin position="21"/>
        <end position="137"/>
    </location>
</feature>
<reference evidence="3 4" key="1">
    <citation type="submission" date="2019-09" db="EMBL/GenBank/DDBJ databases">
        <title>Isolation and complete genome sequencing of Methylocystis species.</title>
        <authorList>
            <person name="Rumah B.L."/>
            <person name="Stead C.E."/>
            <person name="Stevens B.C."/>
            <person name="Minton N.P."/>
            <person name="Grosse-Honebrink A."/>
            <person name="Zhang Y."/>
        </authorList>
    </citation>
    <scope>NUCLEOTIDE SEQUENCE [LARGE SCALE GENOMIC DNA]</scope>
    <source>
        <strain evidence="3 4">BRCS2</strain>
    </source>
</reference>
<proteinExistence type="predicted"/>
<evidence type="ECO:0000313" key="3">
    <source>
        <dbReference type="EMBL" id="QGM96260.1"/>
    </source>
</evidence>
<accession>A0A6B8M614</accession>
<dbReference type="InterPro" id="IPR009739">
    <property type="entry name" value="LprI-like_N"/>
</dbReference>
<dbReference type="Gene3D" id="1.20.1270.180">
    <property type="match status" value="1"/>
</dbReference>
<name>A0A6B8M614_9HYPH</name>
<dbReference type="PANTHER" id="PTHR39176:SF1">
    <property type="entry name" value="PERIPLASMIC PROTEIN"/>
    <property type="match status" value="1"/>
</dbReference>
<dbReference type="RefSeq" id="WP_016918844.1">
    <property type="nucleotide sequence ID" value="NZ_CP044331.1"/>
</dbReference>
<dbReference type="AlphaFoldDB" id="A0A6B8M614"/>
<sequence>MPRLVFAVIFSGLLLTPAHADACMDKATAQADMNECAAKAFHAADNELNASFRQLQRRLSDDADTGKRLVSAQRAWVAFRDAECAFSSSGVTGGTAYPMIYAMCLEGLTRKRVGDFKSYLTCGDKEGDLSCPIQGSH</sequence>
<dbReference type="Proteomes" id="UP000422569">
    <property type="component" value="Chromosome"/>
</dbReference>
<dbReference type="Pfam" id="PF07007">
    <property type="entry name" value="LprI"/>
    <property type="match status" value="1"/>
</dbReference>
<protein>
    <submittedName>
        <fullName evidence="3">DUF1311 domain-containing protein</fullName>
    </submittedName>
</protein>
<keyword evidence="4" id="KW-1185">Reference proteome</keyword>
<dbReference type="PANTHER" id="PTHR39176">
    <property type="entry name" value="PERIPLASMIC PROTEIN-RELATED"/>
    <property type="match status" value="1"/>
</dbReference>
<evidence type="ECO:0000259" key="2">
    <source>
        <dbReference type="Pfam" id="PF07007"/>
    </source>
</evidence>
<organism evidence="3 4">
    <name type="scientific">Methylocystis parvus</name>
    <dbReference type="NCBI Taxonomy" id="134"/>
    <lineage>
        <taxon>Bacteria</taxon>
        <taxon>Pseudomonadati</taxon>
        <taxon>Pseudomonadota</taxon>
        <taxon>Alphaproteobacteria</taxon>
        <taxon>Hyphomicrobiales</taxon>
        <taxon>Methylocystaceae</taxon>
        <taxon>Methylocystis</taxon>
    </lineage>
</organism>
<evidence type="ECO:0000313" key="4">
    <source>
        <dbReference type="Proteomes" id="UP000422569"/>
    </source>
</evidence>